<comment type="caution">
    <text evidence="1">The sequence shown here is derived from an EMBL/GenBank/DDBJ whole genome shotgun (WGS) entry which is preliminary data.</text>
</comment>
<feature type="non-terminal residue" evidence="1">
    <location>
        <position position="38"/>
    </location>
</feature>
<gene>
    <name evidence="1" type="ORF">Gotri_014992</name>
</gene>
<evidence type="ECO:0000313" key="2">
    <source>
        <dbReference type="Proteomes" id="UP000593568"/>
    </source>
</evidence>
<proteinExistence type="predicted"/>
<sequence length="38" mass="4208">MLLTQDEGVKSFISNLTAQLSERVVLVIMSKATNEVLE</sequence>
<dbReference type="AlphaFoldDB" id="A0A7J9DYQ2"/>
<dbReference type="EMBL" id="JABEZW010000005">
    <property type="protein sequence ID" value="MBA0765879.1"/>
    <property type="molecule type" value="Genomic_DNA"/>
</dbReference>
<reference evidence="1 2" key="1">
    <citation type="journal article" date="2019" name="Genome Biol. Evol.">
        <title>Insights into the evolution of the New World diploid cottons (Gossypium, subgenus Houzingenia) based on genome sequencing.</title>
        <authorList>
            <person name="Grover C.E."/>
            <person name="Arick M.A. 2nd"/>
            <person name="Thrash A."/>
            <person name="Conover J.L."/>
            <person name="Sanders W.S."/>
            <person name="Peterson D.G."/>
            <person name="Frelichowski J.E."/>
            <person name="Scheffler J.A."/>
            <person name="Scheffler B.E."/>
            <person name="Wendel J.F."/>
        </authorList>
    </citation>
    <scope>NUCLEOTIDE SEQUENCE [LARGE SCALE GENOMIC DNA]</scope>
    <source>
        <strain evidence="1">8</strain>
        <tissue evidence="1">Leaf</tissue>
    </source>
</reference>
<evidence type="ECO:0000313" key="1">
    <source>
        <dbReference type="EMBL" id="MBA0765879.1"/>
    </source>
</evidence>
<accession>A0A7J9DYQ2</accession>
<protein>
    <submittedName>
        <fullName evidence="1">Uncharacterized protein</fullName>
    </submittedName>
</protein>
<name>A0A7J9DYQ2_9ROSI</name>
<dbReference type="Proteomes" id="UP000593568">
    <property type="component" value="Unassembled WGS sequence"/>
</dbReference>
<keyword evidence="2" id="KW-1185">Reference proteome</keyword>
<organism evidence="1 2">
    <name type="scientific">Gossypium trilobum</name>
    <dbReference type="NCBI Taxonomy" id="34281"/>
    <lineage>
        <taxon>Eukaryota</taxon>
        <taxon>Viridiplantae</taxon>
        <taxon>Streptophyta</taxon>
        <taxon>Embryophyta</taxon>
        <taxon>Tracheophyta</taxon>
        <taxon>Spermatophyta</taxon>
        <taxon>Magnoliopsida</taxon>
        <taxon>eudicotyledons</taxon>
        <taxon>Gunneridae</taxon>
        <taxon>Pentapetalae</taxon>
        <taxon>rosids</taxon>
        <taxon>malvids</taxon>
        <taxon>Malvales</taxon>
        <taxon>Malvaceae</taxon>
        <taxon>Malvoideae</taxon>
        <taxon>Gossypium</taxon>
    </lineage>
</organism>